<evidence type="ECO:0000313" key="4">
    <source>
        <dbReference type="Proteomes" id="UP000487350"/>
    </source>
</evidence>
<organism evidence="3 4">
    <name type="scientific">Caenimonas koreensis DSM 17982</name>
    <dbReference type="NCBI Taxonomy" id="1121255"/>
    <lineage>
        <taxon>Bacteria</taxon>
        <taxon>Pseudomonadati</taxon>
        <taxon>Pseudomonadota</taxon>
        <taxon>Betaproteobacteria</taxon>
        <taxon>Burkholderiales</taxon>
        <taxon>Comamonadaceae</taxon>
        <taxon>Caenimonas</taxon>
    </lineage>
</organism>
<feature type="signal peptide" evidence="2">
    <location>
        <begin position="1"/>
        <end position="29"/>
    </location>
</feature>
<accession>A0A844AZV2</accession>
<dbReference type="RefSeq" id="WP_153583727.1">
    <property type="nucleotide sequence ID" value="NZ_WJBU01000003.1"/>
</dbReference>
<feature type="chain" id="PRO_5032535169" description="LTXXQ motif family protein" evidence="2">
    <location>
        <begin position="30"/>
        <end position="183"/>
    </location>
</feature>
<feature type="region of interest" description="Disordered" evidence="1">
    <location>
        <begin position="33"/>
        <end position="63"/>
    </location>
</feature>
<reference evidence="3 4" key="1">
    <citation type="submission" date="2019-11" db="EMBL/GenBank/DDBJ databases">
        <title>Caenimonas koreensis gen. nov., sp. nov., isolated from activated sludge.</title>
        <authorList>
            <person name="Seung H.R."/>
        </authorList>
    </citation>
    <scope>NUCLEOTIDE SEQUENCE [LARGE SCALE GENOMIC DNA]</scope>
    <source>
        <strain evidence="3 4">EMB320</strain>
    </source>
</reference>
<proteinExistence type="predicted"/>
<name>A0A844AZV2_9BURK</name>
<dbReference type="EMBL" id="WJBU01000003">
    <property type="protein sequence ID" value="MRD46373.1"/>
    <property type="molecule type" value="Genomic_DNA"/>
</dbReference>
<dbReference type="AlphaFoldDB" id="A0A844AZV2"/>
<keyword evidence="2" id="KW-0732">Signal</keyword>
<feature type="compositionally biased region" description="Gly residues" evidence="1">
    <location>
        <begin position="33"/>
        <end position="45"/>
    </location>
</feature>
<sequence>MKHPQLVTQLVRAALCTTLALLAALPAHAQYGGAGAGSGTPGGPRRGGDDGSITSRIERNRDAVRAEPLEQRLDDLRRRLGLAPEQVRAWDDLRAALLEFTPVRPRAVSASEIFGGPQVAQQQLTAASNIYTQTERLADAVKALYSKLSPGQQRTADEYVPQFISDVMSANLQAWPRPPVAPN</sequence>
<evidence type="ECO:0000256" key="1">
    <source>
        <dbReference type="SAM" id="MobiDB-lite"/>
    </source>
</evidence>
<dbReference type="Proteomes" id="UP000487350">
    <property type="component" value="Unassembled WGS sequence"/>
</dbReference>
<evidence type="ECO:0008006" key="5">
    <source>
        <dbReference type="Google" id="ProtNLM"/>
    </source>
</evidence>
<evidence type="ECO:0000256" key="2">
    <source>
        <dbReference type="SAM" id="SignalP"/>
    </source>
</evidence>
<comment type="caution">
    <text evidence="3">The sequence shown here is derived from an EMBL/GenBank/DDBJ whole genome shotgun (WGS) entry which is preliminary data.</text>
</comment>
<evidence type="ECO:0000313" key="3">
    <source>
        <dbReference type="EMBL" id="MRD46373.1"/>
    </source>
</evidence>
<keyword evidence="4" id="KW-1185">Reference proteome</keyword>
<gene>
    <name evidence="3" type="ORF">GHT07_03730</name>
</gene>
<protein>
    <recommendedName>
        <fullName evidence="5">LTXXQ motif family protein</fullName>
    </recommendedName>
</protein>